<evidence type="ECO:0000313" key="3">
    <source>
        <dbReference type="Proteomes" id="UP001519460"/>
    </source>
</evidence>
<gene>
    <name evidence="2" type="ORF">BaRGS_00015278</name>
</gene>
<protein>
    <submittedName>
        <fullName evidence="2">Uncharacterized protein</fullName>
    </submittedName>
</protein>
<sequence length="75" mass="8381">MIYPPAQYELAPAGKPVDWLRRNPSIGRAGPRPPFELDSTEADTDAATGRMQRSRLRQSKTVKSVQWVSVSNQVL</sequence>
<dbReference type="AlphaFoldDB" id="A0ABD0L236"/>
<evidence type="ECO:0000256" key="1">
    <source>
        <dbReference type="SAM" id="MobiDB-lite"/>
    </source>
</evidence>
<dbReference type="EMBL" id="JACVVK020000093">
    <property type="protein sequence ID" value="KAK7493378.1"/>
    <property type="molecule type" value="Genomic_DNA"/>
</dbReference>
<evidence type="ECO:0000313" key="2">
    <source>
        <dbReference type="EMBL" id="KAK7493378.1"/>
    </source>
</evidence>
<keyword evidence="3" id="KW-1185">Reference proteome</keyword>
<proteinExistence type="predicted"/>
<organism evidence="2 3">
    <name type="scientific">Batillaria attramentaria</name>
    <dbReference type="NCBI Taxonomy" id="370345"/>
    <lineage>
        <taxon>Eukaryota</taxon>
        <taxon>Metazoa</taxon>
        <taxon>Spiralia</taxon>
        <taxon>Lophotrochozoa</taxon>
        <taxon>Mollusca</taxon>
        <taxon>Gastropoda</taxon>
        <taxon>Caenogastropoda</taxon>
        <taxon>Sorbeoconcha</taxon>
        <taxon>Cerithioidea</taxon>
        <taxon>Batillariidae</taxon>
        <taxon>Batillaria</taxon>
    </lineage>
</organism>
<feature type="region of interest" description="Disordered" evidence="1">
    <location>
        <begin position="17"/>
        <end position="57"/>
    </location>
</feature>
<dbReference type="Proteomes" id="UP001519460">
    <property type="component" value="Unassembled WGS sequence"/>
</dbReference>
<reference evidence="2 3" key="1">
    <citation type="journal article" date="2023" name="Sci. Data">
        <title>Genome assembly of the Korean intertidal mud-creeper Batillaria attramentaria.</title>
        <authorList>
            <person name="Patra A.K."/>
            <person name="Ho P.T."/>
            <person name="Jun S."/>
            <person name="Lee S.J."/>
            <person name="Kim Y."/>
            <person name="Won Y.J."/>
        </authorList>
    </citation>
    <scope>NUCLEOTIDE SEQUENCE [LARGE SCALE GENOMIC DNA]</scope>
    <source>
        <strain evidence="2">Wonlab-2016</strain>
    </source>
</reference>
<name>A0ABD0L236_9CAEN</name>
<accession>A0ABD0L236</accession>
<comment type="caution">
    <text evidence="2">The sequence shown here is derived from an EMBL/GenBank/DDBJ whole genome shotgun (WGS) entry which is preliminary data.</text>
</comment>